<keyword evidence="3" id="KW-1185">Reference proteome</keyword>
<dbReference type="InterPro" id="IPR018919">
    <property type="entry name" value="DUF2484"/>
</dbReference>
<feature type="transmembrane region" description="Helical" evidence="1">
    <location>
        <begin position="50"/>
        <end position="70"/>
    </location>
</feature>
<name>A0ABS6ALC0_9RHOB</name>
<gene>
    <name evidence="2" type="ORF">KNW02_14845</name>
</gene>
<dbReference type="Pfam" id="PF10658">
    <property type="entry name" value="DUF2484"/>
    <property type="match status" value="1"/>
</dbReference>
<keyword evidence="1" id="KW-0472">Membrane</keyword>
<dbReference type="Proteomes" id="UP001166191">
    <property type="component" value="Unassembled WGS sequence"/>
</dbReference>
<dbReference type="EMBL" id="JAHKNG010000030">
    <property type="protein sequence ID" value="MBU3031396.1"/>
    <property type="molecule type" value="Genomic_DNA"/>
</dbReference>
<comment type="caution">
    <text evidence="2">The sequence shown here is derived from an EMBL/GenBank/DDBJ whole genome shotgun (WGS) entry which is preliminary data.</text>
</comment>
<evidence type="ECO:0000313" key="3">
    <source>
        <dbReference type="Proteomes" id="UP001166191"/>
    </source>
</evidence>
<sequence length="85" mass="9577">MTPILVSSCAIAALWALLACLVPFWAERYRFHAFWVMVFLGVPVLGWLTLQWGPGVGVAAFALGLAILFWPPFRPHRDRMLPPLE</sequence>
<evidence type="ECO:0000313" key="2">
    <source>
        <dbReference type="EMBL" id="MBU3031396.1"/>
    </source>
</evidence>
<evidence type="ECO:0000256" key="1">
    <source>
        <dbReference type="SAM" id="Phobius"/>
    </source>
</evidence>
<reference evidence="2" key="1">
    <citation type="submission" date="2021-06" db="EMBL/GenBank/DDBJ databases">
        <title>Paracoccus bacterium XHP0099 sp. nov., isolated from the surface waters of the Yellow Sea.</title>
        <authorList>
            <person name="Xue H."/>
            <person name="Zhang D."/>
        </authorList>
    </citation>
    <scope>NUCLEOTIDE SEQUENCE</scope>
    <source>
        <strain evidence="2">XHP0099</strain>
    </source>
</reference>
<dbReference type="RefSeq" id="WP_216034066.1">
    <property type="nucleotide sequence ID" value="NZ_JAHKNG010000030.1"/>
</dbReference>
<protein>
    <submittedName>
        <fullName evidence="2">DUF2484 family protein</fullName>
    </submittedName>
</protein>
<proteinExistence type="predicted"/>
<organism evidence="2 3">
    <name type="scientific">Paracoccus marinaquae</name>
    <dbReference type="NCBI Taxonomy" id="2841926"/>
    <lineage>
        <taxon>Bacteria</taxon>
        <taxon>Pseudomonadati</taxon>
        <taxon>Pseudomonadota</taxon>
        <taxon>Alphaproteobacteria</taxon>
        <taxon>Rhodobacterales</taxon>
        <taxon>Paracoccaceae</taxon>
        <taxon>Paracoccus</taxon>
    </lineage>
</organism>
<keyword evidence="1" id="KW-1133">Transmembrane helix</keyword>
<keyword evidence="1" id="KW-0812">Transmembrane</keyword>
<accession>A0ABS6ALC0</accession>